<name>A0ABW4GXZ8_9ACTN</name>
<keyword evidence="2" id="KW-1185">Reference proteome</keyword>
<comment type="caution">
    <text evidence="1">The sequence shown here is derived from an EMBL/GenBank/DDBJ whole genome shotgun (WGS) entry which is preliminary data.</text>
</comment>
<sequence>MRVLAGNCRSGNCPTAYELADGKLGIQGYTVETEGLPAGESMVSVPPDLILELADRLRAEATP</sequence>
<dbReference type="RefSeq" id="WP_219539120.1">
    <property type="nucleotide sequence ID" value="NZ_JAHKRM010000054.1"/>
</dbReference>
<proteinExistence type="predicted"/>
<organism evidence="1 2">
    <name type="scientific">Nonomuraea guangzhouensis</name>
    <dbReference type="NCBI Taxonomy" id="1291555"/>
    <lineage>
        <taxon>Bacteria</taxon>
        <taxon>Bacillati</taxon>
        <taxon>Actinomycetota</taxon>
        <taxon>Actinomycetes</taxon>
        <taxon>Streptosporangiales</taxon>
        <taxon>Streptosporangiaceae</taxon>
        <taxon>Nonomuraea</taxon>
    </lineage>
</organism>
<protein>
    <submittedName>
        <fullName evidence="1">Uncharacterized protein</fullName>
    </submittedName>
</protein>
<evidence type="ECO:0000313" key="2">
    <source>
        <dbReference type="Proteomes" id="UP001597097"/>
    </source>
</evidence>
<reference evidence="2" key="1">
    <citation type="journal article" date="2019" name="Int. J. Syst. Evol. Microbiol.">
        <title>The Global Catalogue of Microorganisms (GCM) 10K type strain sequencing project: providing services to taxonomists for standard genome sequencing and annotation.</title>
        <authorList>
            <consortium name="The Broad Institute Genomics Platform"/>
            <consortium name="The Broad Institute Genome Sequencing Center for Infectious Disease"/>
            <person name="Wu L."/>
            <person name="Ma J."/>
        </authorList>
    </citation>
    <scope>NUCLEOTIDE SEQUENCE [LARGE SCALE GENOMIC DNA]</scope>
    <source>
        <strain evidence="2">CGMCC 1.15399</strain>
    </source>
</reference>
<evidence type="ECO:0000313" key="1">
    <source>
        <dbReference type="EMBL" id="MFD1547730.1"/>
    </source>
</evidence>
<gene>
    <name evidence="1" type="ORF">ACFSJ0_62630</name>
</gene>
<dbReference type="EMBL" id="JBHUCM010000082">
    <property type="protein sequence ID" value="MFD1547730.1"/>
    <property type="molecule type" value="Genomic_DNA"/>
</dbReference>
<dbReference type="Proteomes" id="UP001597097">
    <property type="component" value="Unassembled WGS sequence"/>
</dbReference>
<accession>A0ABW4GXZ8</accession>